<evidence type="ECO:0000256" key="5">
    <source>
        <dbReference type="ARBA" id="ARBA00022519"/>
    </source>
</evidence>
<evidence type="ECO:0000256" key="2">
    <source>
        <dbReference type="ARBA" id="ARBA00006555"/>
    </source>
</evidence>
<feature type="region of interest" description="Disordered" evidence="10">
    <location>
        <begin position="203"/>
        <end position="225"/>
    </location>
</feature>
<dbReference type="OrthoDB" id="5298892at2"/>
<dbReference type="SUPFAM" id="SSF74653">
    <property type="entry name" value="TolA/TonB C-terminal domain"/>
    <property type="match status" value="2"/>
</dbReference>
<evidence type="ECO:0000259" key="12">
    <source>
        <dbReference type="PROSITE" id="PS52015"/>
    </source>
</evidence>
<dbReference type="Pfam" id="PF13103">
    <property type="entry name" value="TonB_2"/>
    <property type="match status" value="1"/>
</dbReference>
<dbReference type="RefSeq" id="WP_102067766.1">
    <property type="nucleotide sequence ID" value="NZ_PKQE01000011.1"/>
</dbReference>
<evidence type="ECO:0000256" key="10">
    <source>
        <dbReference type="SAM" id="MobiDB-lite"/>
    </source>
</evidence>
<keyword evidence="3" id="KW-0813">Transport</keyword>
<dbReference type="AlphaFoldDB" id="A0A2N4TJ29"/>
<dbReference type="PROSITE" id="PS51257">
    <property type="entry name" value="PROKAR_LIPOPROTEIN"/>
    <property type="match status" value="1"/>
</dbReference>
<reference evidence="13 14" key="1">
    <citation type="submission" date="2017-12" db="EMBL/GenBank/DDBJ databases">
        <title>Draft genome sequence of Ralstonia pickettii 52.</title>
        <authorList>
            <person name="Zheng B."/>
        </authorList>
    </citation>
    <scope>NUCLEOTIDE SEQUENCE [LARGE SCALE GENOMIC DNA]</scope>
    <source>
        <strain evidence="13 14">52</strain>
    </source>
</reference>
<dbReference type="InterPro" id="IPR006260">
    <property type="entry name" value="TonB/TolA_C"/>
</dbReference>
<keyword evidence="9" id="KW-0472">Membrane</keyword>
<keyword evidence="11" id="KW-0732">Signal</keyword>
<dbReference type="Pfam" id="PF03544">
    <property type="entry name" value="TonB_C"/>
    <property type="match status" value="1"/>
</dbReference>
<dbReference type="NCBIfam" id="TIGR01352">
    <property type="entry name" value="tonB_Cterm"/>
    <property type="match status" value="2"/>
</dbReference>
<sequence length="225" mass="23471">MLHRAPTLACIVLLGSLSGCASQAPASLATRPPATGCTTPPPACPAEARRMRIQGTVVVSGAVEPDGTISSVQVTQSSGNALLDDAGVEAVRSTACAPFNDPKTGKATRVPFSRPFTFSIDGPAQTLVAVQPSLPPATLAYAERIRQRVRPNIVVDEVPPANIFAVVKVLLGPDGSVLRTELEKSSGVRSYDAAVLKAIERSDPLPLPEPGQKGTRTVRLTFTPT</sequence>
<dbReference type="EMBL" id="PKQE01000011">
    <property type="protein sequence ID" value="PLC39722.1"/>
    <property type="molecule type" value="Genomic_DNA"/>
</dbReference>
<dbReference type="PROSITE" id="PS52015">
    <property type="entry name" value="TONB_CTD"/>
    <property type="match status" value="1"/>
</dbReference>
<evidence type="ECO:0000256" key="1">
    <source>
        <dbReference type="ARBA" id="ARBA00004383"/>
    </source>
</evidence>
<evidence type="ECO:0000256" key="11">
    <source>
        <dbReference type="SAM" id="SignalP"/>
    </source>
</evidence>
<dbReference type="Proteomes" id="UP000234456">
    <property type="component" value="Unassembled WGS sequence"/>
</dbReference>
<comment type="similarity">
    <text evidence="2">Belongs to the TonB family.</text>
</comment>
<proteinExistence type="inferred from homology"/>
<dbReference type="InterPro" id="IPR037682">
    <property type="entry name" value="TonB_C"/>
</dbReference>
<dbReference type="InterPro" id="IPR051045">
    <property type="entry name" value="TonB-dependent_transducer"/>
</dbReference>
<protein>
    <recommendedName>
        <fullName evidence="12">TonB C-terminal domain-containing protein</fullName>
    </recommendedName>
</protein>
<evidence type="ECO:0000256" key="6">
    <source>
        <dbReference type="ARBA" id="ARBA00022692"/>
    </source>
</evidence>
<dbReference type="PANTHER" id="PTHR33446:SF2">
    <property type="entry name" value="PROTEIN TONB"/>
    <property type="match status" value="1"/>
</dbReference>
<evidence type="ECO:0000256" key="4">
    <source>
        <dbReference type="ARBA" id="ARBA00022475"/>
    </source>
</evidence>
<dbReference type="Gene3D" id="3.30.1150.10">
    <property type="match status" value="2"/>
</dbReference>
<accession>A0A2N4TJ29</accession>
<keyword evidence="6" id="KW-0812">Transmembrane</keyword>
<evidence type="ECO:0000313" key="13">
    <source>
        <dbReference type="EMBL" id="PLC39722.1"/>
    </source>
</evidence>
<dbReference type="GO" id="GO:0015031">
    <property type="term" value="P:protein transport"/>
    <property type="evidence" value="ECO:0007669"/>
    <property type="project" value="UniProtKB-KW"/>
</dbReference>
<keyword evidence="4" id="KW-1003">Cell membrane</keyword>
<organism evidence="13 14">
    <name type="scientific">Ralstonia pickettii</name>
    <name type="common">Burkholderia pickettii</name>
    <dbReference type="NCBI Taxonomy" id="329"/>
    <lineage>
        <taxon>Bacteria</taxon>
        <taxon>Pseudomonadati</taxon>
        <taxon>Pseudomonadota</taxon>
        <taxon>Betaproteobacteria</taxon>
        <taxon>Burkholderiales</taxon>
        <taxon>Burkholderiaceae</taxon>
        <taxon>Ralstonia</taxon>
    </lineage>
</organism>
<dbReference type="GO" id="GO:0055085">
    <property type="term" value="P:transmembrane transport"/>
    <property type="evidence" value="ECO:0007669"/>
    <property type="project" value="InterPro"/>
</dbReference>
<keyword evidence="8" id="KW-1133">Transmembrane helix</keyword>
<dbReference type="GO" id="GO:0031992">
    <property type="term" value="F:energy transducer activity"/>
    <property type="evidence" value="ECO:0007669"/>
    <property type="project" value="TreeGrafter"/>
</dbReference>
<feature type="compositionally biased region" description="Polar residues" evidence="10">
    <location>
        <begin position="214"/>
        <end position="225"/>
    </location>
</feature>
<comment type="caution">
    <text evidence="13">The sequence shown here is derived from an EMBL/GenBank/DDBJ whole genome shotgun (WGS) entry which is preliminary data.</text>
</comment>
<evidence type="ECO:0000313" key="14">
    <source>
        <dbReference type="Proteomes" id="UP000234456"/>
    </source>
</evidence>
<feature type="chain" id="PRO_5014852856" description="TonB C-terminal domain-containing protein" evidence="11">
    <location>
        <begin position="22"/>
        <end position="225"/>
    </location>
</feature>
<comment type="subcellular location">
    <subcellularLocation>
        <location evidence="1">Cell inner membrane</location>
        <topology evidence="1">Single-pass membrane protein</topology>
        <orientation evidence="1">Periplasmic side</orientation>
    </subcellularLocation>
</comment>
<dbReference type="PANTHER" id="PTHR33446">
    <property type="entry name" value="PROTEIN TONB-RELATED"/>
    <property type="match status" value="1"/>
</dbReference>
<dbReference type="GO" id="GO:0098797">
    <property type="term" value="C:plasma membrane protein complex"/>
    <property type="evidence" value="ECO:0007669"/>
    <property type="project" value="TreeGrafter"/>
</dbReference>
<evidence type="ECO:0000256" key="3">
    <source>
        <dbReference type="ARBA" id="ARBA00022448"/>
    </source>
</evidence>
<evidence type="ECO:0000256" key="7">
    <source>
        <dbReference type="ARBA" id="ARBA00022927"/>
    </source>
</evidence>
<name>A0A2N4TJ29_RALPI</name>
<evidence type="ECO:0000256" key="8">
    <source>
        <dbReference type="ARBA" id="ARBA00022989"/>
    </source>
</evidence>
<feature type="signal peptide" evidence="11">
    <location>
        <begin position="1"/>
        <end position="21"/>
    </location>
</feature>
<evidence type="ECO:0000256" key="9">
    <source>
        <dbReference type="ARBA" id="ARBA00023136"/>
    </source>
</evidence>
<keyword evidence="5" id="KW-0997">Cell inner membrane</keyword>
<keyword evidence="7" id="KW-0653">Protein transport</keyword>
<gene>
    <name evidence="13" type="ORF">C0Q88_26105</name>
</gene>
<feature type="domain" description="TonB C-terminal" evidence="12">
    <location>
        <begin position="29"/>
        <end position="127"/>
    </location>
</feature>